<dbReference type="GeneID" id="94552088"/>
<dbReference type="AlphaFoldDB" id="A0A6G7WFE4"/>
<comment type="function">
    <text evidence="1 8">Binds directly to 16S ribosomal RNA.</text>
</comment>
<accession>A0A6G7WFE4</accession>
<dbReference type="RefSeq" id="WP_166062022.1">
    <property type="nucleotide sequence ID" value="NZ_CP049889.1"/>
</dbReference>
<dbReference type="GO" id="GO:0006412">
    <property type="term" value="P:translation"/>
    <property type="evidence" value="ECO:0007669"/>
    <property type="project" value="UniProtKB-UniRule"/>
</dbReference>
<name>A0A6G7WFE4_9LACT</name>
<keyword evidence="3 8" id="KW-0699">rRNA-binding</keyword>
<evidence type="ECO:0000256" key="6">
    <source>
        <dbReference type="ARBA" id="ARBA00023274"/>
    </source>
</evidence>
<keyword evidence="10" id="KW-1185">Reference proteome</keyword>
<dbReference type="NCBIfam" id="TIGR00029">
    <property type="entry name" value="S20"/>
    <property type="match status" value="1"/>
</dbReference>
<evidence type="ECO:0000256" key="7">
    <source>
        <dbReference type="ARBA" id="ARBA00035136"/>
    </source>
</evidence>
<evidence type="ECO:0000256" key="3">
    <source>
        <dbReference type="ARBA" id="ARBA00022730"/>
    </source>
</evidence>
<dbReference type="Gene3D" id="1.20.58.110">
    <property type="entry name" value="Ribosomal protein S20"/>
    <property type="match status" value="1"/>
</dbReference>
<evidence type="ECO:0000256" key="1">
    <source>
        <dbReference type="ARBA" id="ARBA00003134"/>
    </source>
</evidence>
<gene>
    <name evidence="8" type="primary">rpsT</name>
    <name evidence="9" type="ORF">G7058_02280</name>
</gene>
<dbReference type="GO" id="GO:0005829">
    <property type="term" value="C:cytosol"/>
    <property type="evidence" value="ECO:0007669"/>
    <property type="project" value="TreeGrafter"/>
</dbReference>
<evidence type="ECO:0000313" key="9">
    <source>
        <dbReference type="EMBL" id="QIK50980.1"/>
    </source>
</evidence>
<sequence>MPNIESAIKRVRTSEKANVLNNTQKSAMRTAIKKYETALAEGADNSEALLQDAIKAIDSVASKGLIHANKAARDKSRLAKKMSK</sequence>
<dbReference type="EMBL" id="CP049889">
    <property type="protein sequence ID" value="QIK50980.1"/>
    <property type="molecule type" value="Genomic_DNA"/>
</dbReference>
<dbReference type="InterPro" id="IPR036510">
    <property type="entry name" value="Ribosomal_bS20_sf"/>
</dbReference>
<evidence type="ECO:0000256" key="4">
    <source>
        <dbReference type="ARBA" id="ARBA00022884"/>
    </source>
</evidence>
<keyword evidence="4 8" id="KW-0694">RNA-binding</keyword>
<dbReference type="GO" id="GO:0070181">
    <property type="term" value="F:small ribosomal subunit rRNA binding"/>
    <property type="evidence" value="ECO:0007669"/>
    <property type="project" value="TreeGrafter"/>
</dbReference>
<dbReference type="PANTHER" id="PTHR33398:SF1">
    <property type="entry name" value="SMALL RIBOSOMAL SUBUNIT PROTEIN BS20C"/>
    <property type="match status" value="1"/>
</dbReference>
<dbReference type="GO" id="GO:0003735">
    <property type="term" value="F:structural constituent of ribosome"/>
    <property type="evidence" value="ECO:0007669"/>
    <property type="project" value="InterPro"/>
</dbReference>
<evidence type="ECO:0000256" key="2">
    <source>
        <dbReference type="ARBA" id="ARBA00007634"/>
    </source>
</evidence>
<keyword evidence="5 8" id="KW-0689">Ribosomal protein</keyword>
<dbReference type="GO" id="GO:0015935">
    <property type="term" value="C:small ribosomal subunit"/>
    <property type="evidence" value="ECO:0007669"/>
    <property type="project" value="TreeGrafter"/>
</dbReference>
<dbReference type="SUPFAM" id="SSF46992">
    <property type="entry name" value="Ribosomal protein S20"/>
    <property type="match status" value="1"/>
</dbReference>
<comment type="similarity">
    <text evidence="2 8">Belongs to the bacterial ribosomal protein bS20 family.</text>
</comment>
<dbReference type="Pfam" id="PF01649">
    <property type="entry name" value="Ribosomal_S20p"/>
    <property type="match status" value="1"/>
</dbReference>
<dbReference type="HAMAP" id="MF_00500">
    <property type="entry name" value="Ribosomal_bS20"/>
    <property type="match status" value="1"/>
</dbReference>
<reference evidence="9 10" key="1">
    <citation type="journal article" date="2017" name="Int. J. Syst. Evol. Microbiol.">
        <title>Jeotgalibaca porci sp. nov. and Jeotgalibaca arthritidis sp. nov., isolated from pigs, and emended description of the genus Jeotgalibaca.</title>
        <authorList>
            <person name="Zamora L."/>
            <person name="Perez-Sancho M."/>
            <person name="Dominguez L."/>
            <person name="Fernandez-Garayzabal J.F."/>
            <person name="Vela A.I."/>
        </authorList>
    </citation>
    <scope>NUCLEOTIDE SEQUENCE [LARGE SCALE GENOMIC DNA]</scope>
    <source>
        <strain evidence="9 10">CCUG 69148</strain>
    </source>
</reference>
<dbReference type="Proteomes" id="UP000501830">
    <property type="component" value="Chromosome"/>
</dbReference>
<proteinExistence type="inferred from homology"/>
<dbReference type="FunFam" id="1.20.58.110:FF:000001">
    <property type="entry name" value="30S ribosomal protein S20"/>
    <property type="match status" value="1"/>
</dbReference>
<evidence type="ECO:0000256" key="8">
    <source>
        <dbReference type="HAMAP-Rule" id="MF_00500"/>
    </source>
</evidence>
<keyword evidence="6 8" id="KW-0687">Ribonucleoprotein</keyword>
<protein>
    <recommendedName>
        <fullName evidence="7 8">Small ribosomal subunit protein bS20</fullName>
    </recommendedName>
</protein>
<dbReference type="PANTHER" id="PTHR33398">
    <property type="entry name" value="30S RIBOSOMAL PROTEIN S20"/>
    <property type="match status" value="1"/>
</dbReference>
<evidence type="ECO:0000313" key="10">
    <source>
        <dbReference type="Proteomes" id="UP000501830"/>
    </source>
</evidence>
<dbReference type="KEGG" id="jpo:G7058_02280"/>
<organism evidence="9 10">
    <name type="scientific">Jeotgalibaca porci</name>
    <dbReference type="NCBI Taxonomy" id="1868793"/>
    <lineage>
        <taxon>Bacteria</taxon>
        <taxon>Bacillati</taxon>
        <taxon>Bacillota</taxon>
        <taxon>Bacilli</taxon>
        <taxon>Lactobacillales</taxon>
        <taxon>Carnobacteriaceae</taxon>
        <taxon>Jeotgalibaca</taxon>
    </lineage>
</organism>
<evidence type="ECO:0000256" key="5">
    <source>
        <dbReference type="ARBA" id="ARBA00022980"/>
    </source>
</evidence>
<dbReference type="InterPro" id="IPR002583">
    <property type="entry name" value="Ribosomal_bS20"/>
</dbReference>